<dbReference type="Gene3D" id="3.30.450.40">
    <property type="match status" value="2"/>
</dbReference>
<dbReference type="InterPro" id="IPR005467">
    <property type="entry name" value="His_kinase_dom"/>
</dbReference>
<keyword evidence="8" id="KW-0067">ATP-binding</keyword>
<dbReference type="EMBL" id="JAFLQW010000609">
    <property type="protein sequence ID" value="MBO0351939.1"/>
    <property type="molecule type" value="Genomic_DNA"/>
</dbReference>
<organism evidence="13 14">
    <name type="scientific">Phormidium pseudopriestleyi FRX01</name>
    <dbReference type="NCBI Taxonomy" id="1759528"/>
    <lineage>
        <taxon>Bacteria</taxon>
        <taxon>Bacillati</taxon>
        <taxon>Cyanobacteriota</taxon>
        <taxon>Cyanophyceae</taxon>
        <taxon>Oscillatoriophycideae</taxon>
        <taxon>Oscillatoriales</taxon>
        <taxon>Oscillatoriaceae</taxon>
        <taxon>Phormidium</taxon>
    </lineage>
</organism>
<evidence type="ECO:0000256" key="3">
    <source>
        <dbReference type="ARBA" id="ARBA00012438"/>
    </source>
</evidence>
<dbReference type="InterPro" id="IPR029016">
    <property type="entry name" value="GAF-like_dom_sf"/>
</dbReference>
<accession>A0ABS3FY81</accession>
<dbReference type="EC" id="2.7.13.3" evidence="3"/>
<reference evidence="13 14" key="1">
    <citation type="submission" date="2021-03" db="EMBL/GenBank/DDBJ databases">
        <title>Metabolic Capacity of the Antarctic Cyanobacterium Phormidium pseudopriestleyi that Sustains Oxygenic Photosynthesis in the Presence of Hydrogen Sulfide.</title>
        <authorList>
            <person name="Lumian J.E."/>
            <person name="Jungblut A.D."/>
            <person name="Dillon M.L."/>
            <person name="Hawes I."/>
            <person name="Doran P.T."/>
            <person name="Mackey T.J."/>
            <person name="Dick G.J."/>
            <person name="Grettenberger C.L."/>
            <person name="Sumner D.Y."/>
        </authorList>
    </citation>
    <scope>NUCLEOTIDE SEQUENCE [LARGE SCALE GENOMIC DNA]</scope>
    <source>
        <strain evidence="13 14">FRX01</strain>
    </source>
</reference>
<keyword evidence="7" id="KW-0418">Kinase</keyword>
<dbReference type="PANTHER" id="PTHR43065:SF10">
    <property type="entry name" value="PEROXIDE STRESS-ACTIVATED HISTIDINE KINASE MAK3"/>
    <property type="match status" value="1"/>
</dbReference>
<evidence type="ECO:0000256" key="1">
    <source>
        <dbReference type="ARBA" id="ARBA00000085"/>
    </source>
</evidence>
<dbReference type="InterPro" id="IPR003018">
    <property type="entry name" value="GAF"/>
</dbReference>
<dbReference type="Gene3D" id="3.30.565.10">
    <property type="entry name" value="Histidine kinase-like ATPase, C-terminal domain"/>
    <property type="match status" value="1"/>
</dbReference>
<keyword evidence="9" id="KW-0902">Two-component regulatory system</keyword>
<comment type="catalytic activity">
    <reaction evidence="1">
        <text>ATP + protein L-histidine = ADP + protein N-phospho-L-histidine.</text>
        <dbReference type="EC" id="2.7.13.3"/>
    </reaction>
</comment>
<dbReference type="Gene3D" id="1.10.287.130">
    <property type="match status" value="1"/>
</dbReference>
<dbReference type="SUPFAM" id="SSF55781">
    <property type="entry name" value="GAF domain-like"/>
    <property type="match status" value="2"/>
</dbReference>
<evidence type="ECO:0000256" key="6">
    <source>
        <dbReference type="ARBA" id="ARBA00022741"/>
    </source>
</evidence>
<feature type="domain" description="Phytochrome chromophore attachment site" evidence="11">
    <location>
        <begin position="243"/>
        <end position="379"/>
    </location>
</feature>
<dbReference type="SUPFAM" id="SSF55874">
    <property type="entry name" value="ATPase domain of HSP90 chaperone/DNA topoisomerase II/histidine kinase"/>
    <property type="match status" value="1"/>
</dbReference>
<comment type="caution">
    <text evidence="13">The sequence shown here is derived from an EMBL/GenBank/DDBJ whole genome shotgun (WGS) entry which is preliminary data.</text>
</comment>
<evidence type="ECO:0000313" key="13">
    <source>
        <dbReference type="EMBL" id="MBO0351939.1"/>
    </source>
</evidence>
<evidence type="ECO:0000256" key="10">
    <source>
        <dbReference type="SAM" id="Coils"/>
    </source>
</evidence>
<dbReference type="Proteomes" id="UP000664844">
    <property type="component" value="Unassembled WGS sequence"/>
</dbReference>
<dbReference type="InterPro" id="IPR003594">
    <property type="entry name" value="HATPase_dom"/>
</dbReference>
<dbReference type="InterPro" id="IPR036890">
    <property type="entry name" value="HATPase_C_sf"/>
</dbReference>
<evidence type="ECO:0000256" key="7">
    <source>
        <dbReference type="ARBA" id="ARBA00022777"/>
    </source>
</evidence>
<name>A0ABS3FY81_9CYAN</name>
<gene>
    <name evidence="13" type="ORF">J0895_23215</name>
</gene>
<keyword evidence="10" id="KW-0175">Coiled coil</keyword>
<sequence length="683" mass="76995">MYIKEQAPYCTWPKPDLSIPQVRWSIHEATEAYKESMEIQDLHPRELHREVQMSQLLNEINNQVRSTLDLDEVLQAACHLLGETFNCSRVSILVNESEEGDWLITRGEYKTDDYTSQLGTRVPLADNPHLHRLMSQSGPLAVTRFLEFPSLGEETRQLVQALGIKSMLAIATSYQGKVNGIIGLHQCDREREWSQWEQDLLEGVASQLAIAINQAQLYSATRAAAQRESLLRLITNQIRSTLDLNTVLNTAVRGVRKLLNTDRVVIYRFLEDWAGEIVVEDLHVPWPSIFGGIVADNCFKTDHAKLYKQGRIRAIDDIHNSGLNTCHADFLEQLQVKANLIVPINMPGYLWGLLIAHECHSTRHWKQGEIELLEQLGDQMAIAISQAELYQKVQDSATQYQAQAEELELTLNELKATQQQLIQSEKLSSLGQLVAGVAHEINNANNFVHANLFYIQEYVEALKKAVDIYEGEASKIPEEIAQLNEEVDLDYIRSDSPNLISSMQQGSDRIRKIVQNLRNFSRLDEAGVKPVNLSEGLESSLSMLQHRFSPELKIHKHYHVPGRVECHPAQMNQVFFNLIDNALDAIASNPGTEGELTLKICEPYPNWVSISIKDNGPGIAQEIQDEIFNPFFTTKPVGKGTGLGLSLCYQIIVKGHNGKIRCISEGDGTEFILELPIKMLEGK</sequence>
<keyword evidence="5" id="KW-0808">Transferase</keyword>
<dbReference type="InterPro" id="IPR016132">
    <property type="entry name" value="Phyto_chromo_attachment"/>
</dbReference>
<dbReference type="PROSITE" id="PS50046">
    <property type="entry name" value="PHYTOCHROME_2"/>
    <property type="match status" value="1"/>
</dbReference>
<evidence type="ECO:0000256" key="9">
    <source>
        <dbReference type="ARBA" id="ARBA00023012"/>
    </source>
</evidence>
<keyword evidence="4" id="KW-0597">Phosphoprotein</keyword>
<feature type="domain" description="Histidine kinase" evidence="12">
    <location>
        <begin position="471"/>
        <end position="679"/>
    </location>
</feature>
<evidence type="ECO:0000256" key="4">
    <source>
        <dbReference type="ARBA" id="ARBA00022553"/>
    </source>
</evidence>
<evidence type="ECO:0000259" key="12">
    <source>
        <dbReference type="PROSITE" id="PS50109"/>
    </source>
</evidence>
<dbReference type="PROSITE" id="PS50109">
    <property type="entry name" value="HIS_KIN"/>
    <property type="match status" value="1"/>
</dbReference>
<evidence type="ECO:0000256" key="5">
    <source>
        <dbReference type="ARBA" id="ARBA00022679"/>
    </source>
</evidence>
<dbReference type="SMART" id="SM00387">
    <property type="entry name" value="HATPase_c"/>
    <property type="match status" value="1"/>
</dbReference>
<protein>
    <recommendedName>
        <fullName evidence="3">histidine kinase</fullName>
        <ecNumber evidence="3">2.7.13.3</ecNumber>
    </recommendedName>
</protein>
<evidence type="ECO:0000256" key="2">
    <source>
        <dbReference type="ARBA" id="ARBA00006402"/>
    </source>
</evidence>
<dbReference type="Pfam" id="PF01590">
    <property type="entry name" value="GAF"/>
    <property type="match status" value="2"/>
</dbReference>
<evidence type="ECO:0000256" key="8">
    <source>
        <dbReference type="ARBA" id="ARBA00022840"/>
    </source>
</evidence>
<dbReference type="InterPro" id="IPR004358">
    <property type="entry name" value="Sig_transdc_His_kin-like_C"/>
</dbReference>
<keyword evidence="14" id="KW-1185">Reference proteome</keyword>
<dbReference type="RefSeq" id="WP_207090366.1">
    <property type="nucleotide sequence ID" value="NZ_JAFLQW010000609.1"/>
</dbReference>
<keyword evidence="6" id="KW-0547">Nucleotide-binding</keyword>
<dbReference type="PANTHER" id="PTHR43065">
    <property type="entry name" value="SENSOR HISTIDINE KINASE"/>
    <property type="match status" value="1"/>
</dbReference>
<dbReference type="Pfam" id="PF02518">
    <property type="entry name" value="HATPase_c"/>
    <property type="match status" value="1"/>
</dbReference>
<proteinExistence type="inferred from homology"/>
<feature type="coiled-coil region" evidence="10">
    <location>
        <begin position="390"/>
        <end position="427"/>
    </location>
</feature>
<dbReference type="SMART" id="SM00065">
    <property type="entry name" value="GAF"/>
    <property type="match status" value="2"/>
</dbReference>
<evidence type="ECO:0000313" key="14">
    <source>
        <dbReference type="Proteomes" id="UP000664844"/>
    </source>
</evidence>
<evidence type="ECO:0000259" key="11">
    <source>
        <dbReference type="PROSITE" id="PS50046"/>
    </source>
</evidence>
<comment type="similarity">
    <text evidence="2">In the N-terminal section; belongs to the phytochrome family.</text>
</comment>
<dbReference type="PRINTS" id="PR00344">
    <property type="entry name" value="BCTRLSENSOR"/>
</dbReference>